<dbReference type="PANTHER" id="PTHR38460:SF1">
    <property type="entry name" value="TAUTOMERASE YOLI-RELATED"/>
    <property type="match status" value="1"/>
</dbReference>
<dbReference type="Proteomes" id="UP001164714">
    <property type="component" value="Chromosome"/>
</dbReference>
<dbReference type="SUPFAM" id="SSF55331">
    <property type="entry name" value="Tautomerase/MIF"/>
    <property type="match status" value="1"/>
</dbReference>
<evidence type="ECO:0000313" key="2">
    <source>
        <dbReference type="Proteomes" id="UP001164714"/>
    </source>
</evidence>
<dbReference type="AlphaFoldDB" id="A0AA47J3C5"/>
<dbReference type="InterPro" id="IPR037479">
    <property type="entry name" value="Tauto_MSAD"/>
</dbReference>
<gene>
    <name evidence="1" type="ORF">OZ415_09220</name>
</gene>
<reference evidence="1" key="1">
    <citation type="submission" date="2022-12" db="EMBL/GenBank/DDBJ databases">
        <title>Whole genome sequence analysis of a duck derived balloon bacteium Aerococcus urinaeequi henan2020.</title>
        <authorList>
            <person name="Zhang H."/>
            <person name="Qiao H.X."/>
            <person name="Bian C.Z."/>
            <person name="Shu J.C."/>
        </authorList>
    </citation>
    <scope>NUCLEOTIDE SEQUENCE</scope>
    <source>
        <strain evidence="1">2020-HN-1</strain>
    </source>
</reference>
<organism evidence="1 2">
    <name type="scientific">Aerococcus urinaeequi</name>
    <dbReference type="NCBI Taxonomy" id="51665"/>
    <lineage>
        <taxon>Bacteria</taxon>
        <taxon>Bacillati</taxon>
        <taxon>Bacillota</taxon>
        <taxon>Bacilli</taxon>
        <taxon>Lactobacillales</taxon>
        <taxon>Aerococcaceae</taxon>
        <taxon>Aerococcus</taxon>
    </lineage>
</organism>
<evidence type="ECO:0000313" key="1">
    <source>
        <dbReference type="EMBL" id="WAT24402.1"/>
    </source>
</evidence>
<dbReference type="EMBL" id="CP114063">
    <property type="protein sequence ID" value="WAT24402.1"/>
    <property type="molecule type" value="Genomic_DNA"/>
</dbReference>
<protein>
    <submittedName>
        <fullName evidence="1">Tautomerase family protein</fullName>
    </submittedName>
</protein>
<dbReference type="Gene3D" id="3.30.429.10">
    <property type="entry name" value="Macrophage Migration Inhibitory Factor"/>
    <property type="match status" value="1"/>
</dbReference>
<proteinExistence type="predicted"/>
<dbReference type="Pfam" id="PF14552">
    <property type="entry name" value="Tautomerase_2"/>
    <property type="match status" value="1"/>
</dbReference>
<dbReference type="RefSeq" id="WP_269104891.1">
    <property type="nucleotide sequence ID" value="NZ_CP114063.1"/>
</dbReference>
<dbReference type="PANTHER" id="PTHR38460">
    <property type="entry name" value="TAUTOMERASE YOLI-RELATED"/>
    <property type="match status" value="1"/>
</dbReference>
<dbReference type="InterPro" id="IPR014347">
    <property type="entry name" value="Tautomerase/MIF_sf"/>
</dbReference>
<sequence>MPLLRFDIIEGRTEEEVIRLLDVAHVAVVEALGIPERDRYQVVNQHKKYEIVALDTGLGFERTDNFVLVSVTSNKRTLGLKQALYKNLTDKFEKELGISPEDVMINFVENSDEDWSFGKGVAQFITKDL</sequence>
<name>A0AA47J3C5_9LACT</name>
<accession>A0AA47J3C5</accession>